<dbReference type="Proteomes" id="UP000050525">
    <property type="component" value="Unassembled WGS sequence"/>
</dbReference>
<reference evidence="1 2" key="1">
    <citation type="journal article" date="2012" name="Genome Biol.">
        <title>Sequencing three crocodilian genomes to illuminate the evolution of archosaurs and amniotes.</title>
        <authorList>
            <person name="St John J.A."/>
            <person name="Braun E.L."/>
            <person name="Isberg S.R."/>
            <person name="Miles L.G."/>
            <person name="Chong A.Y."/>
            <person name="Gongora J."/>
            <person name="Dalzell P."/>
            <person name="Moran C."/>
            <person name="Bed'hom B."/>
            <person name="Abzhanov A."/>
            <person name="Burgess S.C."/>
            <person name="Cooksey A.M."/>
            <person name="Castoe T.A."/>
            <person name="Crawford N.G."/>
            <person name="Densmore L.D."/>
            <person name="Drew J.C."/>
            <person name="Edwards S.V."/>
            <person name="Faircloth B.C."/>
            <person name="Fujita M.K."/>
            <person name="Greenwold M.J."/>
            <person name="Hoffmann F.G."/>
            <person name="Howard J.M."/>
            <person name="Iguchi T."/>
            <person name="Janes D.E."/>
            <person name="Khan S.Y."/>
            <person name="Kohno S."/>
            <person name="de Koning A.J."/>
            <person name="Lance S.L."/>
            <person name="McCarthy F.M."/>
            <person name="McCormack J.E."/>
            <person name="Merchant M.E."/>
            <person name="Peterson D.G."/>
            <person name="Pollock D.D."/>
            <person name="Pourmand N."/>
            <person name="Raney B.J."/>
            <person name="Roessler K.A."/>
            <person name="Sanford J.R."/>
            <person name="Sawyer R.H."/>
            <person name="Schmidt C.J."/>
            <person name="Triplett E.W."/>
            <person name="Tuberville T.D."/>
            <person name="Venegas-Anaya M."/>
            <person name="Howard J.T."/>
            <person name="Jarvis E.D."/>
            <person name="Guillette L.J.Jr."/>
            <person name="Glenn T.C."/>
            <person name="Green R.E."/>
            <person name="Ray D.A."/>
        </authorList>
    </citation>
    <scope>NUCLEOTIDE SEQUENCE [LARGE SCALE GENOMIC DNA]</scope>
    <source>
        <strain evidence="1">KSC_2009_1</strain>
    </source>
</reference>
<dbReference type="AlphaFoldDB" id="A0A151M5Y1"/>
<accession>A0A151M5Y1</accession>
<proteinExistence type="predicted"/>
<name>A0A151M5Y1_ALLMI</name>
<comment type="caution">
    <text evidence="1">The sequence shown here is derived from an EMBL/GenBank/DDBJ whole genome shotgun (WGS) entry which is preliminary data.</text>
</comment>
<protein>
    <submittedName>
        <fullName evidence="1">Uncharacterized protein</fullName>
    </submittedName>
</protein>
<keyword evidence="2" id="KW-1185">Reference proteome</keyword>
<organism evidence="1 2">
    <name type="scientific">Alligator mississippiensis</name>
    <name type="common">American alligator</name>
    <dbReference type="NCBI Taxonomy" id="8496"/>
    <lineage>
        <taxon>Eukaryota</taxon>
        <taxon>Metazoa</taxon>
        <taxon>Chordata</taxon>
        <taxon>Craniata</taxon>
        <taxon>Vertebrata</taxon>
        <taxon>Euteleostomi</taxon>
        <taxon>Archelosauria</taxon>
        <taxon>Archosauria</taxon>
        <taxon>Crocodylia</taxon>
        <taxon>Alligatoridae</taxon>
        <taxon>Alligatorinae</taxon>
        <taxon>Alligator</taxon>
    </lineage>
</organism>
<sequence length="80" mass="9018">MLNLVHVGLHQNPCHTQYPPSWSGIHMITARPSLAAYRKSQPFSTRRDFLSLQALCSSLLYEVGVEGSLSAPYTHFMLEE</sequence>
<evidence type="ECO:0000313" key="1">
    <source>
        <dbReference type="EMBL" id="KYO19891.1"/>
    </source>
</evidence>
<gene>
    <name evidence="1" type="ORF">Y1Q_0006849</name>
</gene>
<dbReference type="EMBL" id="AKHW03006526">
    <property type="protein sequence ID" value="KYO19891.1"/>
    <property type="molecule type" value="Genomic_DNA"/>
</dbReference>
<evidence type="ECO:0000313" key="2">
    <source>
        <dbReference type="Proteomes" id="UP000050525"/>
    </source>
</evidence>